<evidence type="ECO:0000313" key="4">
    <source>
        <dbReference type="Proteomes" id="UP000320888"/>
    </source>
</evidence>
<dbReference type="PRINTS" id="PR00080">
    <property type="entry name" value="SDRFAMILY"/>
</dbReference>
<keyword evidence="2 3" id="KW-0560">Oxidoreductase</keyword>
<evidence type="ECO:0000256" key="2">
    <source>
        <dbReference type="ARBA" id="ARBA00023002"/>
    </source>
</evidence>
<reference evidence="3 4" key="1">
    <citation type="submission" date="2019-07" db="EMBL/GenBank/DDBJ databases">
        <title>Draft genome for Streptomyces benahoarensis MZ03-48.</title>
        <authorList>
            <person name="Gonzalez-Pimentel J.L."/>
        </authorList>
    </citation>
    <scope>NUCLEOTIDE SEQUENCE [LARGE SCALE GENOMIC DNA]</scope>
    <source>
        <strain evidence="3 4">MZ03-48</strain>
    </source>
</reference>
<dbReference type="NCBIfam" id="NF005559">
    <property type="entry name" value="PRK07231.1"/>
    <property type="match status" value="1"/>
</dbReference>
<sequence>MPAPVVLITGALTGIGRATALAYARDGADVVVSGRHQDEGDALAEELRSNGGRSLFVMADVRHDAEVRHLVDRTVEHFGRLDVAFNNAGTEGRLTPVTEVTDEAYEGTFDTNVKGTLLSLKHEFRAMQAQDGGGSIINVSSIYGLMGYPDYALYVGSKHAVVGITKAAALEGAKHGIRVNAVAPGYTRTAMYERTTGSDAVRDAVNSVLPMGRPGAPEEIAAAVQYLGSGKAGYLTGQTLTLDGGLMSGWPLFPTS</sequence>
<evidence type="ECO:0000313" key="3">
    <source>
        <dbReference type="EMBL" id="TSB43505.1"/>
    </source>
</evidence>
<dbReference type="PANTHER" id="PTHR24321">
    <property type="entry name" value="DEHYDROGENASES, SHORT CHAIN"/>
    <property type="match status" value="1"/>
</dbReference>
<keyword evidence="4" id="KW-1185">Reference proteome</keyword>
<accession>A0A553ZQ33</accession>
<gene>
    <name evidence="3" type="ORF">FNZ23_03995</name>
</gene>
<dbReference type="PANTHER" id="PTHR24321:SF8">
    <property type="entry name" value="ESTRADIOL 17-BETA-DEHYDROGENASE 8-RELATED"/>
    <property type="match status" value="1"/>
</dbReference>
<dbReference type="EC" id="1.1.1.47" evidence="3"/>
<dbReference type="RefSeq" id="WP_143940807.1">
    <property type="nucleotide sequence ID" value="NZ_VKLS01000022.1"/>
</dbReference>
<comment type="caution">
    <text evidence="3">The sequence shown here is derived from an EMBL/GenBank/DDBJ whole genome shotgun (WGS) entry which is preliminary data.</text>
</comment>
<protein>
    <submittedName>
        <fullName evidence="3">Glucose 1-dehydrogenase</fullName>
        <ecNumber evidence="3">1.1.1.47</ecNumber>
    </submittedName>
</protein>
<dbReference type="EMBL" id="VKLS01000022">
    <property type="protein sequence ID" value="TSB43505.1"/>
    <property type="molecule type" value="Genomic_DNA"/>
</dbReference>
<dbReference type="OrthoDB" id="7064009at2"/>
<dbReference type="AlphaFoldDB" id="A0A553ZQ33"/>
<name>A0A553ZQ33_9ACTN</name>
<dbReference type="Proteomes" id="UP000320888">
    <property type="component" value="Unassembled WGS sequence"/>
</dbReference>
<organism evidence="3 4">
    <name type="scientific">Streptomyces benahoarensis</name>
    <dbReference type="NCBI Taxonomy" id="2595054"/>
    <lineage>
        <taxon>Bacteria</taxon>
        <taxon>Bacillati</taxon>
        <taxon>Actinomycetota</taxon>
        <taxon>Actinomycetes</taxon>
        <taxon>Kitasatosporales</taxon>
        <taxon>Streptomycetaceae</taxon>
        <taxon>Streptomyces</taxon>
    </lineage>
</organism>
<dbReference type="InterPro" id="IPR036291">
    <property type="entry name" value="NAD(P)-bd_dom_sf"/>
</dbReference>
<dbReference type="Gene3D" id="3.40.50.720">
    <property type="entry name" value="NAD(P)-binding Rossmann-like Domain"/>
    <property type="match status" value="1"/>
</dbReference>
<proteinExistence type="inferred from homology"/>
<dbReference type="GO" id="GO:0047936">
    <property type="term" value="F:glucose 1-dehydrogenase [NAD(P)+] activity"/>
    <property type="evidence" value="ECO:0007669"/>
    <property type="project" value="UniProtKB-EC"/>
</dbReference>
<dbReference type="FunFam" id="3.40.50.720:FF:000084">
    <property type="entry name" value="Short-chain dehydrogenase reductase"/>
    <property type="match status" value="1"/>
</dbReference>
<dbReference type="Pfam" id="PF13561">
    <property type="entry name" value="adh_short_C2"/>
    <property type="match status" value="1"/>
</dbReference>
<dbReference type="InterPro" id="IPR020904">
    <property type="entry name" value="Sc_DH/Rdtase_CS"/>
</dbReference>
<dbReference type="SUPFAM" id="SSF51735">
    <property type="entry name" value="NAD(P)-binding Rossmann-fold domains"/>
    <property type="match status" value="1"/>
</dbReference>
<dbReference type="CDD" id="cd05233">
    <property type="entry name" value="SDR_c"/>
    <property type="match status" value="1"/>
</dbReference>
<comment type="similarity">
    <text evidence="1">Belongs to the short-chain dehydrogenases/reductases (SDR) family.</text>
</comment>
<evidence type="ECO:0000256" key="1">
    <source>
        <dbReference type="ARBA" id="ARBA00006484"/>
    </source>
</evidence>
<dbReference type="InterPro" id="IPR002347">
    <property type="entry name" value="SDR_fam"/>
</dbReference>
<dbReference type="PROSITE" id="PS00061">
    <property type="entry name" value="ADH_SHORT"/>
    <property type="match status" value="1"/>
</dbReference>
<dbReference type="PRINTS" id="PR00081">
    <property type="entry name" value="GDHRDH"/>
</dbReference>